<reference evidence="2 3" key="2">
    <citation type="submission" date="2020-05" db="EMBL/GenBank/DDBJ databases">
        <title>Draft genome sequence of Desulfovibrio sp. strainFSS-1.</title>
        <authorList>
            <person name="Shimoshige H."/>
            <person name="Kobayashi H."/>
            <person name="Maekawa T."/>
        </authorList>
    </citation>
    <scope>NUCLEOTIDE SEQUENCE [LARGE SCALE GENOMIC DNA]</scope>
    <source>
        <strain evidence="2 3">SIID29052-01</strain>
    </source>
</reference>
<keyword evidence="3" id="KW-1185">Reference proteome</keyword>
<protein>
    <recommendedName>
        <fullName evidence="1">Amphi-Trp domain-containing protein</fullName>
    </recommendedName>
</protein>
<evidence type="ECO:0000313" key="2">
    <source>
        <dbReference type="EMBL" id="GFK95721.1"/>
    </source>
</evidence>
<proteinExistence type="predicted"/>
<reference evidence="2 3" key="1">
    <citation type="submission" date="2020-04" db="EMBL/GenBank/DDBJ databases">
        <authorList>
            <consortium name="Desulfovibrio sp. FSS-1 genome sequencing consortium"/>
            <person name="Shimoshige H."/>
            <person name="Kobayashi H."/>
            <person name="Maekawa T."/>
        </authorList>
    </citation>
    <scope>NUCLEOTIDE SEQUENCE [LARGE SCALE GENOMIC DNA]</scope>
    <source>
        <strain evidence="2 3">SIID29052-01</strain>
    </source>
</reference>
<evidence type="ECO:0000313" key="3">
    <source>
        <dbReference type="Proteomes" id="UP000494245"/>
    </source>
</evidence>
<dbReference type="Proteomes" id="UP000494245">
    <property type="component" value="Unassembled WGS sequence"/>
</dbReference>
<accession>A0A6V8LYR0</accession>
<organism evidence="2 3">
    <name type="scientific">Fundidesulfovibrio magnetotacticus</name>
    <dbReference type="NCBI Taxonomy" id="2730080"/>
    <lineage>
        <taxon>Bacteria</taxon>
        <taxon>Pseudomonadati</taxon>
        <taxon>Thermodesulfobacteriota</taxon>
        <taxon>Desulfovibrionia</taxon>
        <taxon>Desulfovibrionales</taxon>
        <taxon>Desulfovibrionaceae</taxon>
        <taxon>Fundidesulfovibrio</taxon>
    </lineage>
</organism>
<gene>
    <name evidence="2" type="ORF">NNJEOMEG_03589</name>
</gene>
<feature type="domain" description="Amphi-Trp" evidence="1">
    <location>
        <begin position="13"/>
        <end position="89"/>
    </location>
</feature>
<sequence>MDTLSDSEQPSREGKFSYQSVQDAESLAAYLRALADGIERGSILFERKDARFVMSPSGLLGFAVEAKAKEGRMKLALKLAWREKTAEKEREEDLLVVRSGGGE</sequence>
<dbReference type="RefSeq" id="WP_173086862.1">
    <property type="nucleotide sequence ID" value="NZ_BLTE01000021.1"/>
</dbReference>
<dbReference type="AlphaFoldDB" id="A0A6V8LYR0"/>
<dbReference type="Pfam" id="PF20068">
    <property type="entry name" value="Amphi-Trp"/>
    <property type="match status" value="1"/>
</dbReference>
<dbReference type="EMBL" id="BLTE01000021">
    <property type="protein sequence ID" value="GFK95721.1"/>
    <property type="molecule type" value="Genomic_DNA"/>
</dbReference>
<comment type="caution">
    <text evidence="2">The sequence shown here is derived from an EMBL/GenBank/DDBJ whole genome shotgun (WGS) entry which is preliminary data.</text>
</comment>
<name>A0A6V8LYR0_9BACT</name>
<dbReference type="InterPro" id="IPR027598">
    <property type="entry name" value="Amphi-Trp_dom"/>
</dbReference>
<dbReference type="NCBIfam" id="TIGR04354">
    <property type="entry name" value="amphi-Trp"/>
    <property type="match status" value="1"/>
</dbReference>
<evidence type="ECO:0000259" key="1">
    <source>
        <dbReference type="Pfam" id="PF20068"/>
    </source>
</evidence>